<dbReference type="InterPro" id="IPR052046">
    <property type="entry name" value="GH57_Enzymes"/>
</dbReference>
<reference evidence="2" key="2">
    <citation type="journal article" date="2014" name="ISME J.">
        <title>Microbial stratification in low pH oxic and suboxic macroscopic growths along an acid mine drainage.</title>
        <authorList>
            <person name="Mendez-Garcia C."/>
            <person name="Mesa V."/>
            <person name="Sprenger R.R."/>
            <person name="Richter M."/>
            <person name="Diez M.S."/>
            <person name="Solano J."/>
            <person name="Bargiela R."/>
            <person name="Golyshina O.V."/>
            <person name="Manteca A."/>
            <person name="Ramos J.L."/>
            <person name="Gallego J.R."/>
            <person name="Llorente I."/>
            <person name="Martins Dos Santos V.A."/>
            <person name="Jensen O.N."/>
            <person name="Pelaez A.I."/>
            <person name="Sanchez J."/>
            <person name="Ferrer M."/>
        </authorList>
    </citation>
    <scope>NUCLEOTIDE SEQUENCE</scope>
</reference>
<keyword evidence="2" id="KW-0378">Hydrolase</keyword>
<comment type="caution">
    <text evidence="2">The sequence shown here is derived from an EMBL/GenBank/DDBJ whole genome shotgun (WGS) entry which is preliminary data.</text>
</comment>
<organism evidence="2">
    <name type="scientific">mine drainage metagenome</name>
    <dbReference type="NCBI Taxonomy" id="410659"/>
    <lineage>
        <taxon>unclassified sequences</taxon>
        <taxon>metagenomes</taxon>
        <taxon>ecological metagenomes</taxon>
    </lineage>
</organism>
<dbReference type="EMBL" id="AUZZ01007749">
    <property type="protein sequence ID" value="EQD41244.1"/>
    <property type="molecule type" value="Genomic_DNA"/>
</dbReference>
<dbReference type="SUPFAM" id="SSF88713">
    <property type="entry name" value="Glycoside hydrolase/deacetylase"/>
    <property type="match status" value="1"/>
</dbReference>
<reference evidence="2" key="1">
    <citation type="submission" date="2013-08" db="EMBL/GenBank/DDBJ databases">
        <authorList>
            <person name="Mendez C."/>
            <person name="Richter M."/>
            <person name="Ferrer M."/>
            <person name="Sanchez J."/>
        </authorList>
    </citation>
    <scope>NUCLEOTIDE SEQUENCE</scope>
</reference>
<dbReference type="PANTHER" id="PTHR36306">
    <property type="entry name" value="ALPHA-AMYLASE-RELATED-RELATED"/>
    <property type="match status" value="1"/>
</dbReference>
<protein>
    <submittedName>
        <fullName evidence="2">Glycoside hydrolase family 57</fullName>
        <ecNumber evidence="2">2.4.1.-</ecNumber>
    </submittedName>
</protein>
<evidence type="ECO:0000313" key="2">
    <source>
        <dbReference type="EMBL" id="EQD41244.1"/>
    </source>
</evidence>
<dbReference type="PANTHER" id="PTHR36306:SF1">
    <property type="entry name" value="ALPHA-AMYLASE-RELATED"/>
    <property type="match status" value="1"/>
</dbReference>
<feature type="region of interest" description="Disordered" evidence="1">
    <location>
        <begin position="145"/>
        <end position="170"/>
    </location>
</feature>
<sequence>WEHYPFNGYYFLRALYTLLAAHPQIELTTLGACVARGLTPITLPQLVAGSWVHGTLTTWMGDPAKNRAWELLCEAKLAFDATVAAGTLDATERLAAERQLALCESSDWFWWFGDYNPADAVSQFDSLYRRQLSRLYERLGRAPPESLSKPIATGSGDPEHGGVMRRSYAS</sequence>
<evidence type="ECO:0000256" key="1">
    <source>
        <dbReference type="SAM" id="MobiDB-lite"/>
    </source>
</evidence>
<feature type="non-terminal residue" evidence="2">
    <location>
        <position position="1"/>
    </location>
</feature>
<dbReference type="EC" id="2.4.1.-" evidence="2"/>
<keyword evidence="2" id="KW-0328">Glycosyltransferase</keyword>
<dbReference type="GO" id="GO:0016757">
    <property type="term" value="F:glycosyltransferase activity"/>
    <property type="evidence" value="ECO:0007669"/>
    <property type="project" value="UniProtKB-KW"/>
</dbReference>
<dbReference type="GO" id="GO:0005975">
    <property type="term" value="P:carbohydrate metabolic process"/>
    <property type="evidence" value="ECO:0007669"/>
    <property type="project" value="InterPro"/>
</dbReference>
<dbReference type="InterPro" id="IPR011330">
    <property type="entry name" value="Glyco_hydro/deAcase_b/a-brl"/>
</dbReference>
<name>T1AKF7_9ZZZZ</name>
<accession>T1AKF7</accession>
<proteinExistence type="predicted"/>
<dbReference type="AlphaFoldDB" id="T1AKF7"/>
<keyword evidence="2" id="KW-0808">Transferase</keyword>
<gene>
    <name evidence="2" type="ORF">B2A_10761</name>
</gene>
<dbReference type="GO" id="GO:0016787">
    <property type="term" value="F:hydrolase activity"/>
    <property type="evidence" value="ECO:0007669"/>
    <property type="project" value="UniProtKB-KW"/>
</dbReference>